<dbReference type="KEGG" id="kvl:KVU_1073"/>
<organism evidence="4 5">
    <name type="scientific">Ketogulonicigenium vulgare (strain WSH-001)</name>
    <dbReference type="NCBI Taxonomy" id="759362"/>
    <lineage>
        <taxon>Bacteria</taxon>
        <taxon>Pseudomonadati</taxon>
        <taxon>Pseudomonadota</taxon>
        <taxon>Alphaproteobacteria</taxon>
        <taxon>Rhodobacterales</taxon>
        <taxon>Roseobacteraceae</taxon>
        <taxon>Ketogulonicigenium</taxon>
    </lineage>
</organism>
<dbReference type="InterPro" id="IPR036452">
    <property type="entry name" value="Ribo_hydro-like"/>
</dbReference>
<evidence type="ECO:0000256" key="1">
    <source>
        <dbReference type="ARBA" id="ARBA00022801"/>
    </source>
</evidence>
<name>F9Y6G6_KETVW</name>
<dbReference type="PANTHER" id="PTHR12304">
    <property type="entry name" value="INOSINE-URIDINE PREFERRING NUCLEOSIDE HYDROLASE"/>
    <property type="match status" value="1"/>
</dbReference>
<proteinExistence type="predicted"/>
<dbReference type="eggNOG" id="COG1957">
    <property type="taxonomic scope" value="Bacteria"/>
</dbReference>
<evidence type="ECO:0000256" key="2">
    <source>
        <dbReference type="ARBA" id="ARBA00023295"/>
    </source>
</evidence>
<dbReference type="PANTHER" id="PTHR12304:SF4">
    <property type="entry name" value="URIDINE NUCLEOSIDASE"/>
    <property type="match status" value="1"/>
</dbReference>
<reference evidence="4 5" key="1">
    <citation type="journal article" date="2011" name="J. Bacteriol.">
        <title>Complete genome sequence of the industrial strain Ketogulonicigenium vulgare WSH-001.</title>
        <authorList>
            <person name="Liu L."/>
            <person name="Li Y."/>
            <person name="Zhang J."/>
            <person name="Zhou Z."/>
            <person name="Liu J."/>
            <person name="Li X."/>
            <person name="Zhou J."/>
            <person name="Du G."/>
            <person name="Wang L."/>
            <person name="Chen J."/>
        </authorList>
    </citation>
    <scope>NUCLEOTIDE SEQUENCE [LARGE SCALE GENOMIC DNA]</scope>
    <source>
        <strain evidence="4 5">WSH-001</strain>
    </source>
</reference>
<dbReference type="Proteomes" id="UP000000692">
    <property type="component" value="Chromosome"/>
</dbReference>
<dbReference type="HOGENOM" id="CLU_036838_2_2_5"/>
<gene>
    <name evidence="4" type="primary">iunH</name>
    <name evidence="4" type="ordered locus">KVU_1073</name>
</gene>
<feature type="domain" description="Inosine/uridine-preferring nucleoside hydrolase" evidence="3">
    <location>
        <begin position="22"/>
        <end position="307"/>
    </location>
</feature>
<dbReference type="EMBL" id="CP002018">
    <property type="protein sequence ID" value="AEM40912.1"/>
    <property type="molecule type" value="Genomic_DNA"/>
</dbReference>
<keyword evidence="5" id="KW-1185">Reference proteome</keyword>
<protein>
    <submittedName>
        <fullName evidence="4">Inosine-uridine preferring nucleoside hydrolase protein</fullName>
        <ecNumber evidence="4">3.2.2.1</ecNumber>
    </submittedName>
</protein>
<dbReference type="Pfam" id="PF01156">
    <property type="entry name" value="IU_nuc_hydro"/>
    <property type="match status" value="1"/>
</dbReference>
<dbReference type="SUPFAM" id="SSF53590">
    <property type="entry name" value="Nucleoside hydrolase"/>
    <property type="match status" value="1"/>
</dbReference>
<dbReference type="InterPro" id="IPR023186">
    <property type="entry name" value="IUNH"/>
</dbReference>
<keyword evidence="2 4" id="KW-0326">Glycosidase</keyword>
<dbReference type="GO" id="GO:0008477">
    <property type="term" value="F:purine nucleosidase activity"/>
    <property type="evidence" value="ECO:0007669"/>
    <property type="project" value="UniProtKB-EC"/>
</dbReference>
<evidence type="ECO:0000313" key="5">
    <source>
        <dbReference type="Proteomes" id="UP000000692"/>
    </source>
</evidence>
<dbReference type="GO" id="GO:0005829">
    <property type="term" value="C:cytosol"/>
    <property type="evidence" value="ECO:0007669"/>
    <property type="project" value="TreeGrafter"/>
</dbReference>
<dbReference type="GO" id="GO:0006152">
    <property type="term" value="P:purine nucleoside catabolic process"/>
    <property type="evidence" value="ECO:0007669"/>
    <property type="project" value="TreeGrafter"/>
</dbReference>
<dbReference type="Gene3D" id="3.90.245.10">
    <property type="entry name" value="Ribonucleoside hydrolase-like"/>
    <property type="match status" value="1"/>
</dbReference>
<dbReference type="InterPro" id="IPR001910">
    <property type="entry name" value="Inosine/uridine_hydrolase_dom"/>
</dbReference>
<dbReference type="PATRIC" id="fig|759362.5.peg.1103"/>
<dbReference type="OrthoDB" id="9797882at2"/>
<dbReference type="EC" id="3.2.2.1" evidence="4"/>
<evidence type="ECO:0000259" key="3">
    <source>
        <dbReference type="Pfam" id="PF01156"/>
    </source>
</evidence>
<keyword evidence="1 4" id="KW-0378">Hydrolase</keyword>
<evidence type="ECO:0000313" key="4">
    <source>
        <dbReference type="EMBL" id="AEM40912.1"/>
    </source>
</evidence>
<accession>F9Y6G6</accession>
<sequence length="325" mass="34451">MRQGAYRLALFAAAKDPAMQHIWIDTDMGFDDLAAIGLCLAEGVQVDALSIVAGNVELDRGVANACASADVYGWTMPIHAGADAPLKGPLHTASYVLGDDGMPTAGRRLPAPKTRDIGTDAIAALADWIAAGGREVLALGPLTNIAHLVQRYPDLARGLRVIWMGGAFARGNHSAVAEFNAAVDPEAINVTLQGGVDLVMVGLECCREVCVTLDDLTDLRAIPGEAAQLLADIYEGYIRIAANGTRPMALYDPVAAALILDPTLCDLQHVQMHAEEDGTHTRGMTVIEWRAHKSTPNMHVAVNPRADQIRARFHAALIAMAKGAA</sequence>
<dbReference type="AlphaFoldDB" id="F9Y6G6"/>